<reference evidence="3" key="1">
    <citation type="submission" date="2020-03" db="EMBL/GenBank/DDBJ databases">
        <title>Draft Genome Sequence of Cylindrodendrum hubeiense.</title>
        <authorList>
            <person name="Buettner E."/>
            <person name="Kellner H."/>
        </authorList>
    </citation>
    <scope>NUCLEOTIDE SEQUENCE</scope>
    <source>
        <strain evidence="3">IHI 201604</strain>
    </source>
</reference>
<dbReference type="InterPro" id="IPR024983">
    <property type="entry name" value="CHAT_dom"/>
</dbReference>
<name>A0A9P5HFC5_9HYPO</name>
<sequence>MAKKPLNTHDATVNGLRGPFAPRRGANPLKAGYTGLVSGTSRRGCNATRIPGHQSTDHTYECTLAIVCTTSKATIRQLVQLPRNLARTALPTCQLHLQRASAQRPPAIDHPSTIRESFMESALVRALRSAVDTVQPPGRGVHCHAVSHRRNSASIEEMALRLVEDANDMCRRPGSPGRMHIIERIVKTCRNVIRNGVNPAEIGPDAQPHISLLAALHARFLVSGGDIRYLDKEIQFFPYVLSKTKGSHVIACVHRHWSRALDERAQLSFELKDVDAAITQSLKYAELCEAGRERGVAHQEHAQLLDRRYTIAKLFEDLAASADALQKAADELVEPSHLWLWIDVNDNRTTKLGRYWESTRSLRAVREAKALNTLITATARESRAGFMMPKLLLHGGMIRKTLSYADHTAENLEEAIKLHCEGLGNYTEWKKGPPKGRKPPPMLPLVAREELEKATRVELASCYMNRFLFVSGPQADVDLAMEYTRQIPGPEGTHELSLSLSVRYDHFGKVTDLEEATMTAIDAVRRTTTKHEDYSRRLWWVAKMLTDGYWGSQRKPSYWMVARRRKVRKFRMRLANTRSAAIQCYQSASGRRLHKLAKQIRWRSRSCLKTALYLCKTALVMSGANVTRICATLLAARIYSSVGAWAKAFAHFAQTFGYLLCLDVQYLEWPDRRSIVDAINETCGLAACAMLRTGQAPANAVKLLDVARGIVVNLLLDTKAISYIEQLEAYDEPLFRDYAMLQTQRASTPMVRTAAVPRLDTMQLPELEPYVDQMSLLQRRLRIIPGFREFQRQLSDVDIISAAKEGPIVCFTLSKAGGHFLVITKRGIRNGEIAGLTEEMVEKYAQNLNARKGIVEMLRSLGRYLVRPLEEEYRREREGSQPGDPLPRVWWHMSGALSRLPLHAAGPLRVACDTDATGKVEGRGQAIPKKVMGLAVSSYLPSIRHLIEARIRRRANLPAKDQRKVLLVLMPWTAGYPDLDVVGQAESIRAILAAARWPAATILVCPSKAEVLQVISGVHFAIFACHAVADPIDPARGGVLLCPGPDGAPERLTGRDLETVDLSAARLACLFTCSNAASKSRPKSGGESPAAVFQMAGFQEVTATLYPAIDAVANRVCTRFFKKVVEAENVASYARLFHSAVSKARRETTITGWSSFIHVGI</sequence>
<dbReference type="AlphaFoldDB" id="A0A9P5HFC5"/>
<accession>A0A9P5HFC5</accession>
<dbReference type="Proteomes" id="UP000722485">
    <property type="component" value="Unassembled WGS sequence"/>
</dbReference>
<dbReference type="EMBL" id="JAANBB010000009">
    <property type="protein sequence ID" value="KAF7556786.1"/>
    <property type="molecule type" value="Genomic_DNA"/>
</dbReference>
<evidence type="ECO:0000259" key="2">
    <source>
        <dbReference type="Pfam" id="PF12770"/>
    </source>
</evidence>
<protein>
    <recommendedName>
        <fullName evidence="2">CHAT domain-containing protein</fullName>
    </recommendedName>
</protein>
<proteinExistence type="predicted"/>
<evidence type="ECO:0000313" key="4">
    <source>
        <dbReference type="Proteomes" id="UP000722485"/>
    </source>
</evidence>
<feature type="region of interest" description="Disordered" evidence="1">
    <location>
        <begin position="1"/>
        <end position="27"/>
    </location>
</feature>
<evidence type="ECO:0000313" key="3">
    <source>
        <dbReference type="EMBL" id="KAF7556786.1"/>
    </source>
</evidence>
<comment type="caution">
    <text evidence="3">The sequence shown here is derived from an EMBL/GenBank/DDBJ whole genome shotgun (WGS) entry which is preliminary data.</text>
</comment>
<feature type="domain" description="CHAT" evidence="2">
    <location>
        <begin position="857"/>
        <end position="1160"/>
    </location>
</feature>
<gene>
    <name evidence="3" type="ORF">G7Z17_g1087</name>
</gene>
<dbReference type="Pfam" id="PF12770">
    <property type="entry name" value="CHAT"/>
    <property type="match status" value="1"/>
</dbReference>
<dbReference type="OrthoDB" id="9991317at2759"/>
<evidence type="ECO:0000256" key="1">
    <source>
        <dbReference type="SAM" id="MobiDB-lite"/>
    </source>
</evidence>
<keyword evidence="4" id="KW-1185">Reference proteome</keyword>
<organism evidence="3 4">
    <name type="scientific">Cylindrodendrum hubeiense</name>
    <dbReference type="NCBI Taxonomy" id="595255"/>
    <lineage>
        <taxon>Eukaryota</taxon>
        <taxon>Fungi</taxon>
        <taxon>Dikarya</taxon>
        <taxon>Ascomycota</taxon>
        <taxon>Pezizomycotina</taxon>
        <taxon>Sordariomycetes</taxon>
        <taxon>Hypocreomycetidae</taxon>
        <taxon>Hypocreales</taxon>
        <taxon>Nectriaceae</taxon>
        <taxon>Cylindrodendrum</taxon>
    </lineage>
</organism>